<dbReference type="Proteomes" id="UP000663832">
    <property type="component" value="Unassembled WGS sequence"/>
</dbReference>
<protein>
    <recommendedName>
        <fullName evidence="5">NHL repeat protein</fullName>
    </recommendedName>
</protein>
<dbReference type="InterPro" id="IPR011042">
    <property type="entry name" value="6-blade_b-propeller_TolB-like"/>
</dbReference>
<dbReference type="AlphaFoldDB" id="A0A815SV47"/>
<dbReference type="EMBL" id="CAJNOI010002922">
    <property type="protein sequence ID" value="CAF1497868.1"/>
    <property type="molecule type" value="Genomic_DNA"/>
</dbReference>
<proteinExistence type="predicted"/>
<dbReference type="SUPFAM" id="SSF63829">
    <property type="entry name" value="Calcium-dependent phosphotriesterase"/>
    <property type="match status" value="1"/>
</dbReference>
<organism evidence="1 4">
    <name type="scientific">Adineta steineri</name>
    <dbReference type="NCBI Taxonomy" id="433720"/>
    <lineage>
        <taxon>Eukaryota</taxon>
        <taxon>Metazoa</taxon>
        <taxon>Spiralia</taxon>
        <taxon>Gnathifera</taxon>
        <taxon>Rotifera</taxon>
        <taxon>Eurotatoria</taxon>
        <taxon>Bdelloidea</taxon>
        <taxon>Adinetida</taxon>
        <taxon>Adinetidae</taxon>
        <taxon>Adineta</taxon>
    </lineage>
</organism>
<accession>A0A815SV47</accession>
<evidence type="ECO:0008006" key="5">
    <source>
        <dbReference type="Google" id="ProtNLM"/>
    </source>
</evidence>
<comment type="caution">
    <text evidence="1">The sequence shown here is derived from an EMBL/GenBank/DDBJ whole genome shotgun (WGS) entry which is preliminary data.</text>
</comment>
<reference evidence="1" key="1">
    <citation type="submission" date="2021-02" db="EMBL/GenBank/DDBJ databases">
        <authorList>
            <person name="Nowell W R."/>
        </authorList>
    </citation>
    <scope>NUCLEOTIDE SEQUENCE</scope>
</reference>
<dbReference type="EMBL" id="CAJNOM010003257">
    <property type="protein sequence ID" value="CAF1643544.1"/>
    <property type="molecule type" value="Genomic_DNA"/>
</dbReference>
<dbReference type="OrthoDB" id="342730at2759"/>
<gene>
    <name evidence="1" type="ORF">BJG266_LOCUS42995</name>
    <name evidence="2" type="ORF">QVE165_LOCUS59897</name>
</gene>
<evidence type="ECO:0000313" key="4">
    <source>
        <dbReference type="Proteomes" id="UP000663877"/>
    </source>
</evidence>
<name>A0A815SV47_9BILA</name>
<keyword evidence="3" id="KW-1185">Reference proteome</keyword>
<evidence type="ECO:0000313" key="2">
    <source>
        <dbReference type="EMBL" id="CAF1643544.1"/>
    </source>
</evidence>
<feature type="non-terminal residue" evidence="1">
    <location>
        <position position="239"/>
    </location>
</feature>
<dbReference type="Gene3D" id="2.120.10.30">
    <property type="entry name" value="TolB, C-terminal domain"/>
    <property type="match status" value="1"/>
</dbReference>
<sequence>MKFNDLNEQLKQFRSENEFNEINLNYLRNELMKIRQELNNPSKTYIQQDSQSFINEISIISMEKKPKWDKWKQNAITVAGGNGKGQELNQLNLPAGIFIDKKKNVFIADNDNNRIVEWKYNAKEGQIIESINKQGNRMNQLDRPTDVIGDQQNQSIIIADHNNRRVIQWSNQNQQTLIQNIHCYGLAMDKHGSLYVSNWKKDEVRRWKIGEYNNEGIIVAGGNRQGNELTQLNYPTFIF</sequence>
<evidence type="ECO:0000313" key="1">
    <source>
        <dbReference type="EMBL" id="CAF1497868.1"/>
    </source>
</evidence>
<evidence type="ECO:0000313" key="3">
    <source>
        <dbReference type="Proteomes" id="UP000663832"/>
    </source>
</evidence>
<dbReference type="Proteomes" id="UP000663877">
    <property type="component" value="Unassembled WGS sequence"/>
</dbReference>